<keyword evidence="3" id="KW-0809">Transit peptide</keyword>
<evidence type="ECO:0000256" key="4">
    <source>
        <dbReference type="ARBA" id="ARBA00023004"/>
    </source>
</evidence>
<keyword evidence="5" id="KW-0411">Iron-sulfur</keyword>
<dbReference type="GO" id="GO:0005763">
    <property type="term" value="C:mitochondrial small ribosomal subunit"/>
    <property type="evidence" value="ECO:0007669"/>
    <property type="project" value="TreeGrafter"/>
</dbReference>
<dbReference type="AlphaFoldDB" id="A0A9W8DIU2"/>
<dbReference type="Proteomes" id="UP001150569">
    <property type="component" value="Unassembled WGS sequence"/>
</dbReference>
<dbReference type="CDD" id="cd02440">
    <property type="entry name" value="AdoMet_MTases"/>
    <property type="match status" value="1"/>
</dbReference>
<name>A0A9W8DIU2_9FUNG</name>
<dbReference type="GO" id="GO:0046872">
    <property type="term" value="F:metal ion binding"/>
    <property type="evidence" value="ECO:0007669"/>
    <property type="project" value="UniProtKB-KW"/>
</dbReference>
<feature type="compositionally biased region" description="Basic and acidic residues" evidence="8">
    <location>
        <begin position="628"/>
        <end position="648"/>
    </location>
</feature>
<evidence type="ECO:0000256" key="5">
    <source>
        <dbReference type="ARBA" id="ARBA00023014"/>
    </source>
</evidence>
<keyword evidence="6" id="KW-0496">Mitochondrion</keyword>
<sequence>MRQSIPSMTPSAWARGKTSSNLSKRKQAKLGKTGVGVPEFTPPAMPSLEQMQEMKETIMEKRRRRLETPPVIQDAGELGTANEWDQAVSTYGFQTMKGRIVLNSSGSGEVVYKGQPAPRTDDTVNKSKGASEEPAEADDAVEPANPRRSRLIQFGRKYLGLAAIPTWMLDNLVTYLRPRDPRRIRYDYFRILDAARSTSGVPMESAVALKNRQWALLRPVEPKHRPDKAAEVEDFMNDQDGDQFGTPAAKVMKPGPTEEPVYLRPHTLAYGDRETDAYLATRVPAHYGVITNVLGEVRRRLPDYQPTSMLDFGTGPGTGVWAAHEEWRGRIQRVLGIDISESMLQAAERLAVSHGKAGSFQPIGQLEFQRHMSYGDDLPRFDLVLSAFVLSEMPTDILRESTLESLWSQTGDVLVLIDRGTQLGYEQMMKARDWFIERSKTATGEFGLTPHHIVAPCPHEHACPLRGRTTWCHFSQRAQRPRFTMDAKAAKNNMEDLKYTYLVIRRGPKPQRHQPMDDPTADEVSPEAPPLTEPQNRRPLASQAYATALEGQKQPLLDVTMRADAYNWSRLVLPPIKRSGHLIADACTPHGQFERQTFVKSDGRTVYKDLKQARWGDLLPYQAKHTAKREVRMQETDEDKARLKAERTKGKKGARGAGKASEKKREEEDDVDYAAEPSKATEPRRKEKRRSAAKPNIHTAHIAKNKEVPDIVGDDLRD</sequence>
<evidence type="ECO:0000256" key="7">
    <source>
        <dbReference type="ARBA" id="ARBA00045681"/>
    </source>
</evidence>
<keyword evidence="9" id="KW-0687">Ribonucleoprotein</keyword>
<evidence type="ECO:0000256" key="1">
    <source>
        <dbReference type="ARBA" id="ARBA00004173"/>
    </source>
</evidence>
<dbReference type="GO" id="GO:0008168">
    <property type="term" value="F:methyltransferase activity"/>
    <property type="evidence" value="ECO:0007669"/>
    <property type="project" value="InterPro"/>
</dbReference>
<dbReference type="GO" id="GO:0006412">
    <property type="term" value="P:translation"/>
    <property type="evidence" value="ECO:0007669"/>
    <property type="project" value="InterPro"/>
</dbReference>
<dbReference type="GO" id="GO:0003735">
    <property type="term" value="F:structural constituent of ribosome"/>
    <property type="evidence" value="ECO:0007669"/>
    <property type="project" value="TreeGrafter"/>
</dbReference>
<dbReference type="Gene3D" id="3.40.50.150">
    <property type="entry name" value="Vaccinia Virus protein VP39"/>
    <property type="match status" value="1"/>
</dbReference>
<dbReference type="Pfam" id="PF09243">
    <property type="entry name" value="Rsm22"/>
    <property type="match status" value="1"/>
</dbReference>
<feature type="region of interest" description="Disordered" evidence="8">
    <location>
        <begin position="111"/>
        <end position="145"/>
    </location>
</feature>
<keyword evidence="9" id="KW-0689">Ribosomal protein</keyword>
<evidence type="ECO:0000256" key="2">
    <source>
        <dbReference type="ARBA" id="ARBA00022723"/>
    </source>
</evidence>
<dbReference type="InterPro" id="IPR015324">
    <property type="entry name" value="Ribosomal_Rsm22-like"/>
</dbReference>
<gene>
    <name evidence="9" type="primary">RSM22</name>
    <name evidence="9" type="ORF">IWQ60_011081</name>
</gene>
<dbReference type="EMBL" id="JANBPT010001175">
    <property type="protein sequence ID" value="KAJ1909599.1"/>
    <property type="molecule type" value="Genomic_DNA"/>
</dbReference>
<feature type="region of interest" description="Disordered" evidence="8">
    <location>
        <begin position="1"/>
        <end position="47"/>
    </location>
</feature>
<protein>
    <submittedName>
        <fullName evidence="9">37S ribosomal protein S22</fullName>
    </submittedName>
</protein>
<evidence type="ECO:0000256" key="8">
    <source>
        <dbReference type="SAM" id="MobiDB-lite"/>
    </source>
</evidence>
<accession>A0A9W8DIU2</accession>
<reference evidence="9" key="1">
    <citation type="submission" date="2022-07" db="EMBL/GenBank/DDBJ databases">
        <title>Phylogenomic reconstructions and comparative analyses of Kickxellomycotina fungi.</title>
        <authorList>
            <person name="Reynolds N.K."/>
            <person name="Stajich J.E."/>
            <person name="Barry K."/>
            <person name="Grigoriev I.V."/>
            <person name="Crous P."/>
            <person name="Smith M.E."/>
        </authorList>
    </citation>
    <scope>NUCLEOTIDE SEQUENCE</scope>
    <source>
        <strain evidence="9">RSA 861</strain>
    </source>
</reference>
<feature type="compositionally biased region" description="Basic and acidic residues" evidence="8">
    <location>
        <begin position="704"/>
        <end position="718"/>
    </location>
</feature>
<dbReference type="OrthoDB" id="421327at2759"/>
<comment type="subcellular location">
    <subcellularLocation>
        <location evidence="1">Mitochondrion</location>
    </subcellularLocation>
</comment>
<dbReference type="InterPro" id="IPR029063">
    <property type="entry name" value="SAM-dependent_MTases_sf"/>
</dbReference>
<feature type="region of interest" description="Disordered" evidence="8">
    <location>
        <begin position="626"/>
        <end position="718"/>
    </location>
</feature>
<dbReference type="PANTHER" id="PTHR13184">
    <property type="entry name" value="37S RIBOSOMAL PROTEIN S22"/>
    <property type="match status" value="1"/>
</dbReference>
<feature type="compositionally biased region" description="Basic and acidic residues" evidence="8">
    <location>
        <begin position="119"/>
        <end position="131"/>
    </location>
</feature>
<comment type="function">
    <text evidence="7">Mitochondrial ribosome (mitoribosome) assembly factor. Binds at the interface of the head and body domains of the mitochondrial small ribosomal subunit (mt-SSU), occluding the mRNA channel and preventing compaction of the head domain towards the body. Probable inactive methyltransferase: retains the characteristic folding and ability to bind S-adenosyl-L-methionine, but it probably lost its methyltransferase activity.</text>
</comment>
<dbReference type="PANTHER" id="PTHR13184:SF5">
    <property type="entry name" value="METHYLTRANSFERASE-LIKE PROTEIN 17, MITOCHONDRIAL"/>
    <property type="match status" value="1"/>
</dbReference>
<proteinExistence type="predicted"/>
<dbReference type="GO" id="GO:0051536">
    <property type="term" value="F:iron-sulfur cluster binding"/>
    <property type="evidence" value="ECO:0007669"/>
    <property type="project" value="UniProtKB-KW"/>
</dbReference>
<evidence type="ECO:0000256" key="3">
    <source>
        <dbReference type="ARBA" id="ARBA00022946"/>
    </source>
</evidence>
<evidence type="ECO:0000256" key="6">
    <source>
        <dbReference type="ARBA" id="ARBA00023128"/>
    </source>
</evidence>
<feature type="region of interest" description="Disordered" evidence="8">
    <location>
        <begin position="508"/>
        <end position="538"/>
    </location>
</feature>
<keyword evidence="10" id="KW-1185">Reference proteome</keyword>
<keyword evidence="4" id="KW-0408">Iron</keyword>
<dbReference type="SUPFAM" id="SSF53335">
    <property type="entry name" value="S-adenosyl-L-methionine-dependent methyltransferases"/>
    <property type="match status" value="1"/>
</dbReference>
<organism evidence="9 10">
    <name type="scientific">Tieghemiomyces parasiticus</name>
    <dbReference type="NCBI Taxonomy" id="78921"/>
    <lineage>
        <taxon>Eukaryota</taxon>
        <taxon>Fungi</taxon>
        <taxon>Fungi incertae sedis</taxon>
        <taxon>Zoopagomycota</taxon>
        <taxon>Kickxellomycotina</taxon>
        <taxon>Dimargaritomycetes</taxon>
        <taxon>Dimargaritales</taxon>
        <taxon>Dimargaritaceae</taxon>
        <taxon>Tieghemiomyces</taxon>
    </lineage>
</organism>
<dbReference type="InterPro" id="IPR052571">
    <property type="entry name" value="Mt_RNA_Methyltransferase"/>
</dbReference>
<keyword evidence="2" id="KW-0479">Metal-binding</keyword>
<evidence type="ECO:0000313" key="10">
    <source>
        <dbReference type="Proteomes" id="UP001150569"/>
    </source>
</evidence>
<comment type="caution">
    <text evidence="9">The sequence shown here is derived from an EMBL/GenBank/DDBJ whole genome shotgun (WGS) entry which is preliminary data.</text>
</comment>
<evidence type="ECO:0000313" key="9">
    <source>
        <dbReference type="EMBL" id="KAJ1909599.1"/>
    </source>
</evidence>
<feature type="compositionally biased region" description="Polar residues" evidence="8">
    <location>
        <begin position="1"/>
        <end position="10"/>
    </location>
</feature>